<sequence length="358" mass="41729">MLFEQAQTFIRKMYHEYDYQNDIIEQRLHEISDEINQTGTYTHTTEELTYGAKVAWRQSNRCIGRLFWDSLNVVDARDIKSESEFLDAITNHINKATNGGKLKPYITIFAPTNGPKIFNHQLIRYAGYEHSGDPSEREITQLAEHLGWQGHGGHFDILPLIYQLPGDNIKYYQYPEGLIKEVNIEHEHYPKLAELGLKWYAVPIISNMDLKIGGITYPTAPFNGWYMVTEIGVRNFIDDYRYNLLEKVAHAFEFDTLKNNSFNKDRALVELNYAVYHSFKNQGVSIVDHLTASKQFELFERNEAKCQRHVTGKWSWLAPPLSPTLTSNYHHGYDNTVNDPNFYYKKQDTESNKCPFHQ</sequence>
<dbReference type="PROSITE" id="PS60001">
    <property type="entry name" value="NOS"/>
    <property type="match status" value="1"/>
</dbReference>
<dbReference type="RefSeq" id="WP_002464728.1">
    <property type="nucleotide sequence ID" value="NZ_AEUN01000488.1"/>
</dbReference>
<evidence type="ECO:0000259" key="14">
    <source>
        <dbReference type="PROSITE" id="PS60001"/>
    </source>
</evidence>
<evidence type="ECO:0000313" key="15">
    <source>
        <dbReference type="EMBL" id="EHJ07257.1"/>
    </source>
</evidence>
<feature type="domain" description="Nitric oxide synthase (NOS)" evidence="14">
    <location>
        <begin position="61"/>
        <end position="68"/>
    </location>
</feature>
<evidence type="ECO:0000313" key="16">
    <source>
        <dbReference type="Proteomes" id="UP000005413"/>
    </source>
</evidence>
<proteinExistence type="inferred from homology"/>
<evidence type="ECO:0000256" key="11">
    <source>
        <dbReference type="ARBA" id="ARBA00048713"/>
    </source>
</evidence>
<dbReference type="EMBL" id="AEUN01000488">
    <property type="protein sequence ID" value="EHJ07257.1"/>
    <property type="molecule type" value="Genomic_DNA"/>
</dbReference>
<dbReference type="GO" id="GO:0004517">
    <property type="term" value="F:nitric-oxide synthase activity"/>
    <property type="evidence" value="ECO:0007669"/>
    <property type="project" value="InterPro"/>
</dbReference>
<accession>G5JKM6</accession>
<evidence type="ECO:0000256" key="4">
    <source>
        <dbReference type="ARBA" id="ARBA00005411"/>
    </source>
</evidence>
<evidence type="ECO:0000256" key="7">
    <source>
        <dbReference type="ARBA" id="ARBA00022617"/>
    </source>
</evidence>
<dbReference type="SUPFAM" id="SSF56512">
    <property type="entry name" value="Nitric oxide (NO) synthase oxygenase domain"/>
    <property type="match status" value="1"/>
</dbReference>
<dbReference type="GO" id="GO:0006809">
    <property type="term" value="P:nitric oxide biosynthetic process"/>
    <property type="evidence" value="ECO:0007669"/>
    <property type="project" value="InterPro"/>
</dbReference>
<dbReference type="InterPro" id="IPR036119">
    <property type="entry name" value="NOS_N_sf"/>
</dbReference>
<keyword evidence="7 12" id="KW-0349">Heme</keyword>
<dbReference type="InterPro" id="IPR044943">
    <property type="entry name" value="NOS_dom_1"/>
</dbReference>
<evidence type="ECO:0000256" key="6">
    <source>
        <dbReference type="ARBA" id="ARBA00018859"/>
    </source>
</evidence>
<reference evidence="15 16" key="1">
    <citation type="journal article" date="2012" name="BMC Genomics">
        <title>Comparative genomic analysis of the genus Staphylococcus including Staphylococcus aureus and its newly described sister species Staphylococcus simiae.</title>
        <authorList>
            <person name="Suzuki H."/>
            <person name="Lefebure T."/>
            <person name="Pavinski Bitar P."/>
            <person name="Stanhope M.J."/>
        </authorList>
    </citation>
    <scope>NUCLEOTIDE SEQUENCE [LARGE SCALE GENOMIC DNA]</scope>
    <source>
        <strain evidence="15 16">CCM 7213</strain>
    </source>
</reference>
<dbReference type="OrthoDB" id="3398374at2"/>
<keyword evidence="10 12" id="KW-0408">Iron</keyword>
<evidence type="ECO:0000256" key="8">
    <source>
        <dbReference type="ARBA" id="ARBA00022723"/>
    </source>
</evidence>
<comment type="miscellaneous">
    <text evidence="12">This protein is similar to the oxygenase domain of eukaryotic nitric oxide synthases but lacks the reductase domain which, in eukaryotes, is responsible for transfer of electrons to the ferric heme during nitric oxide synthesis.</text>
</comment>
<evidence type="ECO:0000256" key="10">
    <source>
        <dbReference type="ARBA" id="ARBA00023004"/>
    </source>
</evidence>
<evidence type="ECO:0000256" key="2">
    <source>
        <dbReference type="ARBA" id="ARBA00001971"/>
    </source>
</evidence>
<dbReference type="Gene3D" id="3.90.1230.10">
    <property type="entry name" value="Nitric Oxide Synthase, Chain A, domain 3"/>
    <property type="match status" value="1"/>
</dbReference>
<dbReference type="Pfam" id="PF02898">
    <property type="entry name" value="NO_synthase"/>
    <property type="match status" value="1"/>
</dbReference>
<dbReference type="InterPro" id="IPR017142">
    <property type="entry name" value="Nitric_oxide_synthase_Oase-su"/>
</dbReference>
<evidence type="ECO:0000256" key="13">
    <source>
        <dbReference type="PIRSR" id="PIRSR037219-1"/>
    </source>
</evidence>
<dbReference type="InterPro" id="IPR044944">
    <property type="entry name" value="NOS_dom_3"/>
</dbReference>
<dbReference type="Proteomes" id="UP000005413">
    <property type="component" value="Unassembled WGS sequence"/>
</dbReference>
<dbReference type="EC" id="1.14.14.47" evidence="5 12"/>
<comment type="caution">
    <text evidence="15">The sequence shown here is derived from an EMBL/GenBank/DDBJ whole genome shotgun (WGS) entry which is preliminary data.</text>
</comment>
<dbReference type="PANTHER" id="PTHR43410:SF1">
    <property type="entry name" value="NITRIC OXIDE SYNTHASE"/>
    <property type="match status" value="1"/>
</dbReference>
<dbReference type="InterPro" id="IPR044940">
    <property type="entry name" value="NOS_dom_2"/>
</dbReference>
<evidence type="ECO:0000256" key="12">
    <source>
        <dbReference type="PIRNR" id="PIRNR037219"/>
    </source>
</evidence>
<evidence type="ECO:0000256" key="1">
    <source>
        <dbReference type="ARBA" id="ARBA00001963"/>
    </source>
</evidence>
<gene>
    <name evidence="15" type="ORF">SS7213T_10189</name>
</gene>
<dbReference type="GO" id="GO:0046872">
    <property type="term" value="F:metal ion binding"/>
    <property type="evidence" value="ECO:0007669"/>
    <property type="project" value="UniProtKB-KW"/>
</dbReference>
<dbReference type="InterPro" id="IPR004030">
    <property type="entry name" value="NOS_N"/>
</dbReference>
<evidence type="ECO:0000256" key="9">
    <source>
        <dbReference type="ARBA" id="ARBA00023002"/>
    </source>
</evidence>
<keyword evidence="9 12" id="KW-0560">Oxidoreductase</keyword>
<evidence type="ECO:0000256" key="3">
    <source>
        <dbReference type="ARBA" id="ARBA00002642"/>
    </source>
</evidence>
<name>G5JKM6_9STAP</name>
<keyword evidence="8 12" id="KW-0479">Metal-binding</keyword>
<comment type="function">
    <text evidence="3 12">Catalyzes the production of nitric oxide.</text>
</comment>
<dbReference type="PIRSF" id="PIRSF037219">
    <property type="entry name" value="NOS_oxygenase"/>
    <property type="match status" value="1"/>
</dbReference>
<dbReference type="GO" id="GO:0020037">
    <property type="term" value="F:heme binding"/>
    <property type="evidence" value="ECO:0007669"/>
    <property type="project" value="InterPro"/>
</dbReference>
<keyword evidence="16" id="KW-1185">Reference proteome</keyword>
<dbReference type="CDD" id="cd00794">
    <property type="entry name" value="NOS_oxygenase_prok"/>
    <property type="match status" value="1"/>
</dbReference>
<comment type="subunit">
    <text evidence="12">Homodimer.</text>
</comment>
<dbReference type="AlphaFoldDB" id="G5JKM6"/>
<dbReference type="InterPro" id="IPR050607">
    <property type="entry name" value="NOS"/>
</dbReference>
<dbReference type="Gene3D" id="3.90.440.10">
    <property type="entry name" value="Nitric Oxide Synthase,Heme Domain,Chain A domain 2"/>
    <property type="match status" value="1"/>
</dbReference>
<dbReference type="PATRIC" id="fig|911238.3.peg.1786"/>
<comment type="catalytic activity">
    <reaction evidence="11">
        <text>3 reduced [flavodoxin] + 2 L-arginine + 4 O2 = 3 oxidized [flavodoxin] + 2 L-citrulline + 2 nitric oxide + 4 H2O + 5 H(+)</text>
        <dbReference type="Rhea" id="RHEA:52324"/>
        <dbReference type="Rhea" id="RHEA-COMP:10622"/>
        <dbReference type="Rhea" id="RHEA-COMP:10623"/>
        <dbReference type="ChEBI" id="CHEBI:15377"/>
        <dbReference type="ChEBI" id="CHEBI:15378"/>
        <dbReference type="ChEBI" id="CHEBI:15379"/>
        <dbReference type="ChEBI" id="CHEBI:16480"/>
        <dbReference type="ChEBI" id="CHEBI:32682"/>
        <dbReference type="ChEBI" id="CHEBI:57618"/>
        <dbReference type="ChEBI" id="CHEBI:57743"/>
        <dbReference type="ChEBI" id="CHEBI:58210"/>
        <dbReference type="EC" id="1.14.14.47"/>
    </reaction>
</comment>
<comment type="similarity">
    <text evidence="4 12">Belongs to the NOS family. Bacterial NOS oxygenase subfamily.</text>
</comment>
<dbReference type="PANTHER" id="PTHR43410">
    <property type="entry name" value="NITRIC OXIDE SYNTHASE OXYGENASE"/>
    <property type="match status" value="1"/>
</dbReference>
<dbReference type="Gene3D" id="3.90.340.10">
    <property type="entry name" value="Nitric Oxide Synthase, Chain A, domain 1"/>
    <property type="match status" value="1"/>
</dbReference>
<protein>
    <recommendedName>
        <fullName evidence="6 12">Nitric oxide synthase oxygenase</fullName>
        <ecNumber evidence="5 12">1.14.14.47</ecNumber>
    </recommendedName>
</protein>
<feature type="binding site" description="axial binding residue" evidence="13">
    <location>
        <position position="62"/>
    </location>
    <ligand>
        <name>heme</name>
        <dbReference type="ChEBI" id="CHEBI:30413"/>
    </ligand>
    <ligandPart>
        <name>Fe</name>
        <dbReference type="ChEBI" id="CHEBI:18248"/>
    </ligandPart>
</feature>
<comment type="cofactor">
    <cofactor evidence="2 12 13">
        <name>heme</name>
        <dbReference type="ChEBI" id="CHEBI:30413"/>
    </cofactor>
</comment>
<evidence type="ECO:0000256" key="5">
    <source>
        <dbReference type="ARBA" id="ARBA00012735"/>
    </source>
</evidence>
<comment type="cofactor">
    <cofactor evidence="1">
        <name>(6S)-5,6,7,8-tetrahydrofolate</name>
        <dbReference type="ChEBI" id="CHEBI:57453"/>
    </cofactor>
</comment>
<organism evidence="15 16">
    <name type="scientific">Staphylococcus simiae CCM 7213 = CCUG 51256</name>
    <dbReference type="NCBI Taxonomy" id="911238"/>
    <lineage>
        <taxon>Bacteria</taxon>
        <taxon>Bacillati</taxon>
        <taxon>Bacillota</taxon>
        <taxon>Bacilli</taxon>
        <taxon>Bacillales</taxon>
        <taxon>Staphylococcaceae</taxon>
        <taxon>Staphylococcus</taxon>
    </lineage>
</organism>